<proteinExistence type="predicted"/>
<comment type="caution">
    <text evidence="1">The sequence shown here is derived from an EMBL/GenBank/DDBJ whole genome shotgun (WGS) entry which is preliminary data.</text>
</comment>
<sequence>MLNNRPEINGFVPKRVRTYAWTVDLHHDHHAARRKAGMAAAMTMIEPPRLKPISIATIDLIFTVAPLFISII</sequence>
<organism evidence="1 2">
    <name type="scientific">Mesorhizobium hawassense</name>
    <dbReference type="NCBI Taxonomy" id="1209954"/>
    <lineage>
        <taxon>Bacteria</taxon>
        <taxon>Pseudomonadati</taxon>
        <taxon>Pseudomonadota</taxon>
        <taxon>Alphaproteobacteria</taxon>
        <taxon>Hyphomicrobiales</taxon>
        <taxon>Phyllobacteriaceae</taxon>
        <taxon>Mesorhizobium</taxon>
    </lineage>
</organism>
<keyword evidence="2" id="KW-1185">Reference proteome</keyword>
<name>A0A330HJD9_9HYPH</name>
<accession>A0A330HJD9</accession>
<protein>
    <submittedName>
        <fullName evidence="1">Uncharacterized protein</fullName>
    </submittedName>
</protein>
<reference evidence="1 2" key="1">
    <citation type="submission" date="2018-07" db="EMBL/GenBank/DDBJ databases">
        <title>Diversity of Mesorhizobium strains in Brazil.</title>
        <authorList>
            <person name="Helene L.C.F."/>
            <person name="Dall'Agnol R."/>
            <person name="Delamuta J.R.M."/>
            <person name="Hungria M."/>
        </authorList>
    </citation>
    <scope>NUCLEOTIDE SEQUENCE [LARGE SCALE GENOMIC DNA]</scope>
    <source>
        <strain evidence="1 2">AC99b</strain>
    </source>
</reference>
<dbReference type="Proteomes" id="UP000251558">
    <property type="component" value="Unassembled WGS sequence"/>
</dbReference>
<evidence type="ECO:0000313" key="1">
    <source>
        <dbReference type="EMBL" id="RAZ88515.1"/>
    </source>
</evidence>
<evidence type="ECO:0000313" key="2">
    <source>
        <dbReference type="Proteomes" id="UP000251558"/>
    </source>
</evidence>
<gene>
    <name evidence="1" type="ORF">DPM33_23610</name>
</gene>
<dbReference type="AlphaFoldDB" id="A0A330HJD9"/>
<dbReference type="EMBL" id="QMBP01000012">
    <property type="protein sequence ID" value="RAZ88515.1"/>
    <property type="molecule type" value="Genomic_DNA"/>
</dbReference>